<dbReference type="Proteomes" id="UP000249354">
    <property type="component" value="Unassembled WGS sequence"/>
</dbReference>
<keyword evidence="1" id="KW-0812">Transmembrane</keyword>
<gene>
    <name evidence="2" type="ORF">DCF25_04755</name>
</gene>
<reference evidence="2 3" key="2">
    <citation type="submission" date="2018-06" db="EMBL/GenBank/DDBJ databases">
        <title>Metagenomic assembly of (sub)arctic Cyanobacteria and their associated microbiome from non-axenic cultures.</title>
        <authorList>
            <person name="Baurain D."/>
        </authorList>
    </citation>
    <scope>NUCLEOTIDE SEQUENCE [LARGE SCALE GENOMIC DNA]</scope>
    <source>
        <strain evidence="2">ULC129bin1</strain>
    </source>
</reference>
<dbReference type="AlphaFoldDB" id="A0A2W4ULC2"/>
<feature type="transmembrane region" description="Helical" evidence="1">
    <location>
        <begin position="38"/>
        <end position="56"/>
    </location>
</feature>
<proteinExistence type="predicted"/>
<keyword evidence="1" id="KW-1133">Transmembrane helix</keyword>
<feature type="transmembrane region" description="Helical" evidence="1">
    <location>
        <begin position="104"/>
        <end position="124"/>
    </location>
</feature>
<comment type="caution">
    <text evidence="2">The sequence shown here is derived from an EMBL/GenBank/DDBJ whole genome shotgun (WGS) entry which is preliminary data.</text>
</comment>
<keyword evidence="1" id="KW-0472">Membrane</keyword>
<organism evidence="2 3">
    <name type="scientific">Leptolyngbya foveolarum</name>
    <dbReference type="NCBI Taxonomy" id="47253"/>
    <lineage>
        <taxon>Bacteria</taxon>
        <taxon>Bacillati</taxon>
        <taxon>Cyanobacteriota</taxon>
        <taxon>Cyanophyceae</taxon>
        <taxon>Leptolyngbyales</taxon>
        <taxon>Leptolyngbyaceae</taxon>
        <taxon>Leptolyngbya group</taxon>
        <taxon>Leptolyngbya</taxon>
    </lineage>
</organism>
<feature type="transmembrane region" description="Helical" evidence="1">
    <location>
        <begin position="62"/>
        <end position="83"/>
    </location>
</feature>
<sequence>MTLNFQFVLFWLAMLAAGLSLGYLFLRSVLGRQAAQKNLAYAAPWIILGGLAGLLVPLLGAYGLVALLGIYILVVAIWLISWPSRCKGAGALKLSVGKTAQNEALHWVGLLTTAGAIALTVLLLDQLTGPLTTVTGLISGLVQIVFFWTIPLLFFLLGRTHLEIRENGLAYLFAWQPWERIIAFGWDDDQPNTLLFKLVPRSPISRRYMTMTIPTAQVETVDKILERYLIEDEDLDDEIDNSNQPSGGEPS</sequence>
<feature type="transmembrane region" description="Helical" evidence="1">
    <location>
        <begin position="6"/>
        <end position="26"/>
    </location>
</feature>
<evidence type="ECO:0000313" key="3">
    <source>
        <dbReference type="Proteomes" id="UP000249354"/>
    </source>
</evidence>
<evidence type="ECO:0000313" key="2">
    <source>
        <dbReference type="EMBL" id="PZO21653.1"/>
    </source>
</evidence>
<dbReference type="EMBL" id="QBMC01000019">
    <property type="protein sequence ID" value="PZO21653.1"/>
    <property type="molecule type" value="Genomic_DNA"/>
</dbReference>
<reference evidence="3" key="1">
    <citation type="submission" date="2018-04" db="EMBL/GenBank/DDBJ databases">
        <authorList>
            <person name="Cornet L."/>
        </authorList>
    </citation>
    <scope>NUCLEOTIDE SEQUENCE [LARGE SCALE GENOMIC DNA]</scope>
</reference>
<evidence type="ECO:0008006" key="4">
    <source>
        <dbReference type="Google" id="ProtNLM"/>
    </source>
</evidence>
<evidence type="ECO:0000256" key="1">
    <source>
        <dbReference type="SAM" id="Phobius"/>
    </source>
</evidence>
<name>A0A2W4ULC2_9CYAN</name>
<accession>A0A2W4ULC2</accession>
<protein>
    <recommendedName>
        <fullName evidence="4">DUF5673 domain-containing protein</fullName>
    </recommendedName>
</protein>
<feature type="transmembrane region" description="Helical" evidence="1">
    <location>
        <begin position="136"/>
        <end position="157"/>
    </location>
</feature>